<accession>A0A1I2RMV8</accession>
<sequence length="133" mass="15313">MREIILIMAELVNIWHDVLLDLTQVLGWDLSDKDLHFWVIGILGLIALLFVDSIFHALSKLSISAISFLFTFSMILVFVFAVEIQQKITGRGNMEFGDAAASIFGFLVFCAVYFVIRMLWRWIQHSRRNQTTS</sequence>
<dbReference type="OrthoDB" id="2868470at2"/>
<gene>
    <name evidence="2" type="ORF">SAMN05216353_14126</name>
</gene>
<dbReference type="EMBL" id="FOOG01000041">
    <property type="protein sequence ID" value="SFG41878.1"/>
    <property type="molecule type" value="Genomic_DNA"/>
</dbReference>
<keyword evidence="1" id="KW-0472">Membrane</keyword>
<dbReference type="AlphaFoldDB" id="A0A1I2RMV8"/>
<protein>
    <submittedName>
        <fullName evidence="2">Uncharacterized protein</fullName>
    </submittedName>
</protein>
<feature type="transmembrane region" description="Helical" evidence="1">
    <location>
        <begin position="101"/>
        <end position="120"/>
    </location>
</feature>
<dbReference type="RefSeq" id="WP_089753818.1">
    <property type="nucleotide sequence ID" value="NZ_FOOG01000041.1"/>
</dbReference>
<evidence type="ECO:0000256" key="1">
    <source>
        <dbReference type="SAM" id="Phobius"/>
    </source>
</evidence>
<name>A0A1I2RMV8_9BACI</name>
<keyword evidence="1" id="KW-0812">Transmembrane</keyword>
<feature type="transmembrane region" description="Helical" evidence="1">
    <location>
        <begin position="35"/>
        <end position="55"/>
    </location>
</feature>
<proteinExistence type="predicted"/>
<feature type="transmembrane region" description="Helical" evidence="1">
    <location>
        <begin position="62"/>
        <end position="81"/>
    </location>
</feature>
<evidence type="ECO:0000313" key="3">
    <source>
        <dbReference type="Proteomes" id="UP000198897"/>
    </source>
</evidence>
<organism evidence="2 3">
    <name type="scientific">Halobacillus alkaliphilus</name>
    <dbReference type="NCBI Taxonomy" id="396056"/>
    <lineage>
        <taxon>Bacteria</taxon>
        <taxon>Bacillati</taxon>
        <taxon>Bacillota</taxon>
        <taxon>Bacilli</taxon>
        <taxon>Bacillales</taxon>
        <taxon>Bacillaceae</taxon>
        <taxon>Halobacillus</taxon>
    </lineage>
</organism>
<keyword evidence="3" id="KW-1185">Reference proteome</keyword>
<dbReference type="Proteomes" id="UP000198897">
    <property type="component" value="Unassembled WGS sequence"/>
</dbReference>
<evidence type="ECO:0000313" key="2">
    <source>
        <dbReference type="EMBL" id="SFG41878.1"/>
    </source>
</evidence>
<reference evidence="3" key="1">
    <citation type="submission" date="2016-10" db="EMBL/GenBank/DDBJ databases">
        <authorList>
            <person name="Varghese N."/>
            <person name="Submissions S."/>
        </authorList>
    </citation>
    <scope>NUCLEOTIDE SEQUENCE [LARGE SCALE GENOMIC DNA]</scope>
    <source>
        <strain evidence="3">FP5</strain>
    </source>
</reference>
<keyword evidence="1" id="KW-1133">Transmembrane helix</keyword>